<dbReference type="Proteomes" id="UP000309952">
    <property type="component" value="Chromosome"/>
</dbReference>
<name>A0A4P1JTC3_9CAUL</name>
<evidence type="ECO:0000313" key="2">
    <source>
        <dbReference type="Proteomes" id="UP000309952"/>
    </source>
</evidence>
<accession>A0A4P1JTC3</accession>
<protein>
    <submittedName>
        <fullName evidence="1">Polyketide cyclase / dehydrase and lipid transport</fullName>
    </submittedName>
</protein>
<dbReference type="InterPro" id="IPR019587">
    <property type="entry name" value="Polyketide_cyclase/dehydratase"/>
</dbReference>
<evidence type="ECO:0000313" key="1">
    <source>
        <dbReference type="EMBL" id="VTO10573.1"/>
    </source>
</evidence>
<organism evidence="1 2">
    <name type="scientific">Brevundimonas vancanneytii</name>
    <dbReference type="NCBI Taxonomy" id="1325724"/>
    <lineage>
        <taxon>Bacteria</taxon>
        <taxon>Pseudomonadati</taxon>
        <taxon>Pseudomonadota</taxon>
        <taxon>Alphaproteobacteria</taxon>
        <taxon>Caulobacterales</taxon>
        <taxon>Caulobacteraceae</taxon>
        <taxon>Brevundimonas</taxon>
    </lineage>
</organism>
<sequence length="159" mass="18187">METIRIENRIGVRATAERLWEVLTDFGGWNRWNPHEIEVEGALGFGAPISLTERLPDLGERQVQAQLGEWEPNAQLVWIERRGFLFRTLRYYEIEELERGACIVSHGTVFTGLRAELFHDKHRARIRPAYQAISEALKRTAEEAEASQPLSRPSSCPGC</sequence>
<dbReference type="SUPFAM" id="SSF55961">
    <property type="entry name" value="Bet v1-like"/>
    <property type="match status" value="1"/>
</dbReference>
<gene>
    <name evidence="1" type="ORF">NCTC9239_00049</name>
</gene>
<proteinExistence type="predicted"/>
<reference evidence="1 2" key="1">
    <citation type="submission" date="2019-04" db="EMBL/GenBank/DDBJ databases">
        <authorList>
            <consortium name="Pathogen Informatics"/>
        </authorList>
    </citation>
    <scope>NUCLEOTIDE SEQUENCE [LARGE SCALE GENOMIC DNA]</scope>
    <source>
        <strain evidence="1 2">NCTC9239</strain>
    </source>
</reference>
<dbReference type="Pfam" id="PF10604">
    <property type="entry name" value="Polyketide_cyc2"/>
    <property type="match status" value="1"/>
</dbReference>
<dbReference type="InterPro" id="IPR023393">
    <property type="entry name" value="START-like_dom_sf"/>
</dbReference>
<dbReference type="EMBL" id="LR588407">
    <property type="protein sequence ID" value="VTO10573.1"/>
    <property type="molecule type" value="Genomic_DNA"/>
</dbReference>
<dbReference type="RefSeq" id="WP_138140605.1">
    <property type="nucleotide sequence ID" value="NZ_LR588407.1"/>
</dbReference>
<dbReference type="KEGG" id="bvy:NCTC9239_00049"/>
<dbReference type="Gene3D" id="3.30.530.20">
    <property type="match status" value="1"/>
</dbReference>
<dbReference type="AlphaFoldDB" id="A0A4P1JTC3"/>
<keyword evidence="2" id="KW-1185">Reference proteome</keyword>
<dbReference type="CDD" id="cd07822">
    <property type="entry name" value="SRPBCC_4"/>
    <property type="match status" value="1"/>
</dbReference>